<evidence type="ECO:0000256" key="5">
    <source>
        <dbReference type="ARBA" id="ARBA00022989"/>
    </source>
</evidence>
<comment type="similarity">
    <text evidence="2 9">Belongs to the mitochondrial carrier (TC 2.A.29) family.</text>
</comment>
<dbReference type="AlphaFoldDB" id="A0AAD3XK73"/>
<evidence type="ECO:0000256" key="4">
    <source>
        <dbReference type="ARBA" id="ARBA00022692"/>
    </source>
</evidence>
<keyword evidence="5" id="KW-1133">Transmembrane helix</keyword>
<dbReference type="Pfam" id="PF00153">
    <property type="entry name" value="Mito_carr"/>
    <property type="match status" value="2"/>
</dbReference>
<evidence type="ECO:0000256" key="6">
    <source>
        <dbReference type="ARBA" id="ARBA00023128"/>
    </source>
</evidence>
<evidence type="ECO:0000313" key="11">
    <source>
        <dbReference type="Proteomes" id="UP001279734"/>
    </source>
</evidence>
<dbReference type="EMBL" id="BSYO01000007">
    <property type="protein sequence ID" value="GMH07440.1"/>
    <property type="molecule type" value="Genomic_DNA"/>
</dbReference>
<dbReference type="GO" id="GO:0015093">
    <property type="term" value="F:ferrous iron transmembrane transporter activity"/>
    <property type="evidence" value="ECO:0007669"/>
    <property type="project" value="TreeGrafter"/>
</dbReference>
<feature type="repeat" description="Solcar" evidence="8">
    <location>
        <begin position="1"/>
        <end position="75"/>
    </location>
</feature>
<keyword evidence="6" id="KW-0496">Mitochondrion</keyword>
<keyword evidence="4 8" id="KW-0812">Transmembrane</keyword>
<dbReference type="GO" id="GO:0031966">
    <property type="term" value="C:mitochondrial membrane"/>
    <property type="evidence" value="ECO:0007669"/>
    <property type="project" value="UniProtKB-SubCell"/>
</dbReference>
<dbReference type="GO" id="GO:0048250">
    <property type="term" value="P:iron import into the mitochondrion"/>
    <property type="evidence" value="ECO:0007669"/>
    <property type="project" value="TreeGrafter"/>
</dbReference>
<proteinExistence type="inferred from homology"/>
<evidence type="ECO:0000256" key="1">
    <source>
        <dbReference type="ARBA" id="ARBA00004225"/>
    </source>
</evidence>
<evidence type="ECO:0000256" key="3">
    <source>
        <dbReference type="ARBA" id="ARBA00022448"/>
    </source>
</evidence>
<keyword evidence="7 8" id="KW-0472">Membrane</keyword>
<name>A0AAD3XK73_NEPGR</name>
<dbReference type="InterPro" id="IPR023395">
    <property type="entry name" value="MCP_dom_sf"/>
</dbReference>
<keyword evidence="11" id="KW-1185">Reference proteome</keyword>
<evidence type="ECO:0000256" key="9">
    <source>
        <dbReference type="RuleBase" id="RU000488"/>
    </source>
</evidence>
<evidence type="ECO:0000256" key="8">
    <source>
        <dbReference type="PROSITE-ProRule" id="PRU00282"/>
    </source>
</evidence>
<comment type="subcellular location">
    <subcellularLocation>
        <location evidence="1">Mitochondrion membrane</location>
        <topology evidence="1">Multi-pass membrane protein</topology>
    </subcellularLocation>
</comment>
<dbReference type="InterPro" id="IPR018108">
    <property type="entry name" value="MCP_transmembrane"/>
</dbReference>
<keyword evidence="3 9" id="KW-0813">Transport</keyword>
<gene>
    <name evidence="10" type="ORF">Nepgr_009280</name>
</gene>
<dbReference type="PANTHER" id="PTHR45758">
    <property type="entry name" value="MITOFERRIN-1-RELATED"/>
    <property type="match status" value="1"/>
</dbReference>
<dbReference type="Gene3D" id="1.50.40.10">
    <property type="entry name" value="Mitochondrial carrier domain"/>
    <property type="match status" value="1"/>
</dbReference>
<comment type="caution">
    <text evidence="10">The sequence shown here is derived from an EMBL/GenBank/DDBJ whole genome shotgun (WGS) entry which is preliminary data.</text>
</comment>
<organism evidence="10 11">
    <name type="scientific">Nepenthes gracilis</name>
    <name type="common">Slender pitcher plant</name>
    <dbReference type="NCBI Taxonomy" id="150966"/>
    <lineage>
        <taxon>Eukaryota</taxon>
        <taxon>Viridiplantae</taxon>
        <taxon>Streptophyta</taxon>
        <taxon>Embryophyta</taxon>
        <taxon>Tracheophyta</taxon>
        <taxon>Spermatophyta</taxon>
        <taxon>Magnoliopsida</taxon>
        <taxon>eudicotyledons</taxon>
        <taxon>Gunneridae</taxon>
        <taxon>Pentapetalae</taxon>
        <taxon>Caryophyllales</taxon>
        <taxon>Nepenthaceae</taxon>
        <taxon>Nepenthes</taxon>
    </lineage>
</organism>
<evidence type="ECO:0000256" key="2">
    <source>
        <dbReference type="ARBA" id="ARBA00006375"/>
    </source>
</evidence>
<sequence length="125" mass="12891">MIAGSIAGCVEHMAMFPVDTIKTQLQALGSCPVKSIGIRSAFLSIGLYRGIAAMGLSAGPAHAVDFSIYEFCKKALSGGNLNSHLAHAAWGVCATVTSDAVFTPMDMVKQRLQLSGSGVGAYIGV</sequence>
<dbReference type="Proteomes" id="UP001279734">
    <property type="component" value="Unassembled WGS sequence"/>
</dbReference>
<dbReference type="SUPFAM" id="SSF103506">
    <property type="entry name" value="Mitochondrial carrier"/>
    <property type="match status" value="1"/>
</dbReference>
<evidence type="ECO:0000256" key="7">
    <source>
        <dbReference type="ARBA" id="ARBA00023136"/>
    </source>
</evidence>
<evidence type="ECO:0000313" key="10">
    <source>
        <dbReference type="EMBL" id="GMH07440.1"/>
    </source>
</evidence>
<protein>
    <submittedName>
        <fullName evidence="10">Uncharacterized protein</fullName>
    </submittedName>
</protein>
<reference evidence="10" key="1">
    <citation type="submission" date="2023-05" db="EMBL/GenBank/DDBJ databases">
        <title>Nepenthes gracilis genome sequencing.</title>
        <authorList>
            <person name="Fukushima K."/>
        </authorList>
    </citation>
    <scope>NUCLEOTIDE SEQUENCE</scope>
    <source>
        <strain evidence="10">SING2019-196</strain>
    </source>
</reference>
<accession>A0AAD3XK73</accession>
<dbReference type="PANTHER" id="PTHR45758:SF11">
    <property type="entry name" value="MITOCHONDRIAL SUBSTRATE CARRIER FAMILY PROTEIN"/>
    <property type="match status" value="1"/>
</dbReference>
<dbReference type="PROSITE" id="PS50920">
    <property type="entry name" value="SOLCAR"/>
    <property type="match status" value="1"/>
</dbReference>